<organism evidence="2 3">
    <name type="scientific">Oldenlandia corymbosa var. corymbosa</name>
    <dbReference type="NCBI Taxonomy" id="529605"/>
    <lineage>
        <taxon>Eukaryota</taxon>
        <taxon>Viridiplantae</taxon>
        <taxon>Streptophyta</taxon>
        <taxon>Embryophyta</taxon>
        <taxon>Tracheophyta</taxon>
        <taxon>Spermatophyta</taxon>
        <taxon>Magnoliopsida</taxon>
        <taxon>eudicotyledons</taxon>
        <taxon>Gunneridae</taxon>
        <taxon>Pentapetalae</taxon>
        <taxon>asterids</taxon>
        <taxon>lamiids</taxon>
        <taxon>Gentianales</taxon>
        <taxon>Rubiaceae</taxon>
        <taxon>Rubioideae</taxon>
        <taxon>Spermacoceae</taxon>
        <taxon>Hedyotis-Oldenlandia complex</taxon>
        <taxon>Oldenlandia</taxon>
    </lineage>
</organism>
<dbReference type="Gene3D" id="3.30.559.10">
    <property type="entry name" value="Chloramphenicol acetyltransferase-like domain"/>
    <property type="match status" value="2"/>
</dbReference>
<accession>A0AAV1BXX1</accession>
<proteinExistence type="inferred from homology"/>
<reference evidence="2" key="1">
    <citation type="submission" date="2023-03" db="EMBL/GenBank/DDBJ databases">
        <authorList>
            <person name="Julca I."/>
        </authorList>
    </citation>
    <scope>NUCLEOTIDE SEQUENCE</scope>
</reference>
<dbReference type="GO" id="GO:0016747">
    <property type="term" value="F:acyltransferase activity, transferring groups other than amino-acyl groups"/>
    <property type="evidence" value="ECO:0007669"/>
    <property type="project" value="TreeGrafter"/>
</dbReference>
<name>A0AAV1BXX1_OLDCO</name>
<dbReference type="PANTHER" id="PTHR31642:SF26">
    <property type="entry name" value="HXXXD-TYPE ACYL-TRANSFERASE FAMILY PROTEIN"/>
    <property type="match status" value="1"/>
</dbReference>
<keyword evidence="3" id="KW-1185">Reference proteome</keyword>
<dbReference type="EMBL" id="OX459118">
    <property type="protein sequence ID" value="CAI9088186.1"/>
    <property type="molecule type" value="Genomic_DNA"/>
</dbReference>
<evidence type="ECO:0000313" key="3">
    <source>
        <dbReference type="Proteomes" id="UP001161247"/>
    </source>
</evidence>
<dbReference type="InterPro" id="IPR050317">
    <property type="entry name" value="Plant_Fungal_Acyltransferase"/>
</dbReference>
<dbReference type="Pfam" id="PF02458">
    <property type="entry name" value="Transferase"/>
    <property type="match status" value="1"/>
</dbReference>
<dbReference type="Proteomes" id="UP001161247">
    <property type="component" value="Chromosome 1"/>
</dbReference>
<dbReference type="AlphaFoldDB" id="A0AAV1BXX1"/>
<evidence type="ECO:0000313" key="2">
    <source>
        <dbReference type="EMBL" id="CAI9088186.1"/>
    </source>
</evidence>
<evidence type="ECO:0000256" key="1">
    <source>
        <dbReference type="ARBA" id="ARBA00009861"/>
    </source>
</evidence>
<sequence length="457" mass="50862">MAEVSEICKCTMVSTKGVDVGRFCSLSALDHVMEHNHLRIVLYYSTPKEIKLGEPTKMLKESLSQALCAYPIVTGRLLRDPEKGNWMIKSNDAGVRMVEMRAQGNVEKWLQNVDSEKELKLVYWEHMFTKPYFWSPFYIQITEFEEGGLAIGLSCTHLLSDPISAVMFMKSWAHMTVKGTMPSPLLYRPIKTLRKSDQTSHGHCHGNLSNGLIEHYKSTLRKPIAAGISEKKLTTVSLAFSDQMVRSCISAASSDVLLRPPTPFEALAGLFWTSISKIKGRRENGLIDMSVCLDMRKVLDLDENFFGNCMVYSKASSDGLGGTNELSEAVAGIEKVVDKMDAKTTMELIEWLEEATAKHISPPLMNGLDLICANLEDVDTYSAIFCPNFKPILASFYIEPTAGEGSILVLPAPPDAGPFSRIVMITLAEDEAIELLKDESIQQFSPKVLMKMAEKKL</sequence>
<protein>
    <submittedName>
        <fullName evidence="2">OLC1v1022445C1</fullName>
    </submittedName>
</protein>
<gene>
    <name evidence="2" type="ORF">OLC1_LOCUS815</name>
</gene>
<dbReference type="PANTHER" id="PTHR31642">
    <property type="entry name" value="TRICHOTHECENE 3-O-ACETYLTRANSFERASE"/>
    <property type="match status" value="1"/>
</dbReference>
<comment type="similarity">
    <text evidence="1">Belongs to the plant acyltransferase family.</text>
</comment>
<dbReference type="InterPro" id="IPR023213">
    <property type="entry name" value="CAT-like_dom_sf"/>
</dbReference>